<dbReference type="OrthoDB" id="3341102at2759"/>
<accession>A0A165JTR5</accession>
<protein>
    <submittedName>
        <fullName evidence="1">Uncharacterized protein</fullName>
    </submittedName>
</protein>
<dbReference type="Proteomes" id="UP000076842">
    <property type="component" value="Unassembled WGS sequence"/>
</dbReference>
<evidence type="ECO:0000313" key="2">
    <source>
        <dbReference type="Proteomes" id="UP000076842"/>
    </source>
</evidence>
<dbReference type="AlphaFoldDB" id="A0A165JTR5"/>
<feature type="non-terminal residue" evidence="1">
    <location>
        <position position="1"/>
    </location>
</feature>
<name>A0A165JTR5_9BASI</name>
<evidence type="ECO:0000313" key="1">
    <source>
        <dbReference type="EMBL" id="KZT62261.1"/>
    </source>
</evidence>
<gene>
    <name evidence="1" type="ORF">CALCODRAFT_426291</name>
</gene>
<dbReference type="InParanoid" id="A0A165JTR5"/>
<sequence>IIAHLAEDHPDVFQHKLHGSDQLFHAGLGFVRRFLHNQLNWSFRQATKAAQKVPIDYKEQCYALALRCAWLIWTTWIPSACVVNSNQMQLQLQFGGFTYAERGAKQVSVIGKEEKRACTVMTGLSMSGVLLPFQSVWQGVQDVCMPYSNRPINSIMEEALAAGHLFSLSQGTYWLTHPTMHAYVNNILAPYF</sequence>
<reference evidence="1 2" key="1">
    <citation type="journal article" date="2016" name="Mol. Biol. Evol.">
        <title>Comparative Genomics of Early-Diverging Mushroom-Forming Fungi Provides Insights into the Origins of Lignocellulose Decay Capabilities.</title>
        <authorList>
            <person name="Nagy L.G."/>
            <person name="Riley R."/>
            <person name="Tritt A."/>
            <person name="Adam C."/>
            <person name="Daum C."/>
            <person name="Floudas D."/>
            <person name="Sun H."/>
            <person name="Yadav J.S."/>
            <person name="Pangilinan J."/>
            <person name="Larsson K.H."/>
            <person name="Matsuura K."/>
            <person name="Barry K."/>
            <person name="Labutti K."/>
            <person name="Kuo R."/>
            <person name="Ohm R.A."/>
            <person name="Bhattacharya S.S."/>
            <person name="Shirouzu T."/>
            <person name="Yoshinaga Y."/>
            <person name="Martin F.M."/>
            <person name="Grigoriev I.V."/>
            <person name="Hibbett D.S."/>
        </authorList>
    </citation>
    <scope>NUCLEOTIDE SEQUENCE [LARGE SCALE GENOMIC DNA]</scope>
    <source>
        <strain evidence="1 2">HHB12733</strain>
    </source>
</reference>
<dbReference type="EMBL" id="KV423917">
    <property type="protein sequence ID" value="KZT62261.1"/>
    <property type="molecule type" value="Genomic_DNA"/>
</dbReference>
<keyword evidence="2" id="KW-1185">Reference proteome</keyword>
<dbReference type="STRING" id="1353952.A0A165JTR5"/>
<organism evidence="1 2">
    <name type="scientific">Calocera cornea HHB12733</name>
    <dbReference type="NCBI Taxonomy" id="1353952"/>
    <lineage>
        <taxon>Eukaryota</taxon>
        <taxon>Fungi</taxon>
        <taxon>Dikarya</taxon>
        <taxon>Basidiomycota</taxon>
        <taxon>Agaricomycotina</taxon>
        <taxon>Dacrymycetes</taxon>
        <taxon>Dacrymycetales</taxon>
        <taxon>Dacrymycetaceae</taxon>
        <taxon>Calocera</taxon>
    </lineage>
</organism>
<proteinExistence type="predicted"/>